<dbReference type="Gene3D" id="1.10.287.470">
    <property type="entry name" value="Helix hairpin bin"/>
    <property type="match status" value="1"/>
</dbReference>
<feature type="domain" description="CusB-like beta-barrel" evidence="4">
    <location>
        <begin position="243"/>
        <end position="314"/>
    </location>
</feature>
<protein>
    <submittedName>
        <fullName evidence="7">Efflux transporter periplasmic adaptor subunit</fullName>
    </submittedName>
</protein>
<dbReference type="EMBL" id="CP018154">
    <property type="protein sequence ID" value="APG63276.1"/>
    <property type="molecule type" value="Genomic_DNA"/>
</dbReference>
<dbReference type="Gene3D" id="2.40.30.170">
    <property type="match status" value="1"/>
</dbReference>
<evidence type="ECO:0000259" key="4">
    <source>
        <dbReference type="Pfam" id="PF25954"/>
    </source>
</evidence>
<evidence type="ECO:0000259" key="6">
    <source>
        <dbReference type="Pfam" id="PF25973"/>
    </source>
</evidence>
<feature type="transmembrane region" description="Helical" evidence="3">
    <location>
        <begin position="28"/>
        <end position="47"/>
    </location>
</feature>
<dbReference type="InterPro" id="IPR058792">
    <property type="entry name" value="Beta-barrel_RND_2"/>
</dbReference>
<dbReference type="PANTHER" id="PTHR30469:SF15">
    <property type="entry name" value="HLYD FAMILY OF SECRETION PROTEINS"/>
    <property type="match status" value="1"/>
</dbReference>
<keyword evidence="8" id="KW-1185">Reference proteome</keyword>
<dbReference type="Gene3D" id="2.40.50.100">
    <property type="match status" value="1"/>
</dbReference>
<evidence type="ECO:0000313" key="8">
    <source>
        <dbReference type="Proteomes" id="UP000242561"/>
    </source>
</evidence>
<keyword evidence="3" id="KW-0812">Transmembrane</keyword>
<dbReference type="KEGG" id="sphl:LPB140_11325"/>
<dbReference type="Pfam" id="PF25954">
    <property type="entry name" value="Beta-barrel_RND_2"/>
    <property type="match status" value="1"/>
</dbReference>
<reference evidence="7 8" key="1">
    <citation type="submission" date="2016-11" db="EMBL/GenBank/DDBJ databases">
        <title>Sphingorhabdus sp. LPB0140, isolated from marine environment.</title>
        <authorList>
            <person name="Kim E."/>
            <person name="Yi H."/>
        </authorList>
    </citation>
    <scope>NUCLEOTIDE SEQUENCE [LARGE SCALE GENOMIC DNA]</scope>
    <source>
        <strain evidence="7 8">LPB0140</strain>
    </source>
</reference>
<evidence type="ECO:0000313" key="7">
    <source>
        <dbReference type="EMBL" id="APG63276.1"/>
    </source>
</evidence>
<keyword evidence="3" id="KW-1133">Transmembrane helix</keyword>
<proteinExistence type="inferred from homology"/>
<dbReference type="PANTHER" id="PTHR30469">
    <property type="entry name" value="MULTIDRUG RESISTANCE PROTEIN MDTA"/>
    <property type="match status" value="1"/>
</dbReference>
<feature type="domain" description="Multidrug resistance protein MdtA-like C-terminal permuted SH3" evidence="5">
    <location>
        <begin position="322"/>
        <end position="374"/>
    </location>
</feature>
<name>A0A1L3JDU0_9SPHN</name>
<dbReference type="InterPro" id="IPR006143">
    <property type="entry name" value="RND_pump_MFP"/>
</dbReference>
<dbReference type="SUPFAM" id="SSF111369">
    <property type="entry name" value="HlyD-like secretion proteins"/>
    <property type="match status" value="1"/>
</dbReference>
<keyword evidence="2" id="KW-0175">Coiled coil</keyword>
<dbReference type="GO" id="GO:1990281">
    <property type="term" value="C:efflux pump complex"/>
    <property type="evidence" value="ECO:0007669"/>
    <property type="project" value="TreeGrafter"/>
</dbReference>
<organism evidence="7 8">
    <name type="scientific">Sphingorhabdus lutea</name>
    <dbReference type="NCBI Taxonomy" id="1913578"/>
    <lineage>
        <taxon>Bacteria</taxon>
        <taxon>Pseudomonadati</taxon>
        <taxon>Pseudomonadota</taxon>
        <taxon>Alphaproteobacteria</taxon>
        <taxon>Sphingomonadales</taxon>
        <taxon>Sphingomonadaceae</taxon>
        <taxon>Sphingorhabdus</taxon>
    </lineage>
</organism>
<feature type="coiled-coil region" evidence="2">
    <location>
        <begin position="135"/>
        <end position="207"/>
    </location>
</feature>
<dbReference type="Gene3D" id="2.40.420.20">
    <property type="match status" value="1"/>
</dbReference>
<evidence type="ECO:0000256" key="2">
    <source>
        <dbReference type="SAM" id="Coils"/>
    </source>
</evidence>
<accession>A0A1L3JDU0</accession>
<dbReference type="InterPro" id="IPR058627">
    <property type="entry name" value="MdtA-like_C"/>
</dbReference>
<evidence type="ECO:0000256" key="1">
    <source>
        <dbReference type="ARBA" id="ARBA00009477"/>
    </source>
</evidence>
<dbReference type="RefSeq" id="WP_072559928.1">
    <property type="nucleotide sequence ID" value="NZ_CP018154.1"/>
</dbReference>
<dbReference type="Pfam" id="PF25973">
    <property type="entry name" value="BSH_CzcB"/>
    <property type="match status" value="1"/>
</dbReference>
<dbReference type="STRING" id="1913578.LPB140_11325"/>
<dbReference type="Pfam" id="PF25967">
    <property type="entry name" value="RND-MFP_C"/>
    <property type="match status" value="1"/>
</dbReference>
<dbReference type="NCBIfam" id="TIGR01730">
    <property type="entry name" value="RND_mfp"/>
    <property type="match status" value="1"/>
</dbReference>
<feature type="domain" description="CzcB-like barrel-sandwich hybrid" evidence="6">
    <location>
        <begin position="103"/>
        <end position="235"/>
    </location>
</feature>
<sequence>MNFEANDMTQNNYESPFADEDVKRKRKMIIIIAIVLVSIIAAAFIAIKMQGGTSADEAEKPADGQGQQVTIITAQEANVDKIISATGTIAAKREIPIGVVGEGGLVARVYADAGDWVKQGQVLVSVDRAVQSQSLNALRAQSEISRADLQLAENELNRAKQLVDRGFISKADIDRKTAARNSAAARLRAAQAQIGELQARNARLDIRAPSSGYILERNVEVGQTISQGGAVIFRMAQGGEMEVEAMLGESDLSALGIGVPAQVTPVGTSEAFSGRIWQISPTINPQTRQGMARVALPFNTALRPGGFASVNIRAGTITAPILPESAIQNDKQGPFVYIVGAENKVERRNIKTGAVTANGLAVTSGLNGNEKIVLRAGGFLNPGEKVRPVALKSGK</sequence>
<dbReference type="AlphaFoldDB" id="A0A1L3JDU0"/>
<evidence type="ECO:0000256" key="3">
    <source>
        <dbReference type="SAM" id="Phobius"/>
    </source>
</evidence>
<keyword evidence="3" id="KW-0472">Membrane</keyword>
<gene>
    <name evidence="7" type="ORF">LPB140_11325</name>
</gene>
<dbReference type="Proteomes" id="UP000242561">
    <property type="component" value="Chromosome"/>
</dbReference>
<evidence type="ECO:0000259" key="5">
    <source>
        <dbReference type="Pfam" id="PF25967"/>
    </source>
</evidence>
<dbReference type="GO" id="GO:0015562">
    <property type="term" value="F:efflux transmembrane transporter activity"/>
    <property type="evidence" value="ECO:0007669"/>
    <property type="project" value="TreeGrafter"/>
</dbReference>
<dbReference type="InterPro" id="IPR058647">
    <property type="entry name" value="BSH_CzcB-like"/>
</dbReference>
<comment type="similarity">
    <text evidence="1">Belongs to the membrane fusion protein (MFP) (TC 8.A.1) family.</text>
</comment>